<feature type="compositionally biased region" description="Basic residues" evidence="9">
    <location>
        <begin position="114"/>
        <end position="124"/>
    </location>
</feature>
<feature type="compositionally biased region" description="Low complexity" evidence="9">
    <location>
        <begin position="61"/>
        <end position="76"/>
    </location>
</feature>
<dbReference type="EnsemblMetazoa" id="HelroT101038">
    <property type="protein sequence ID" value="HelroP101038"/>
    <property type="gene ID" value="HelroG101038"/>
</dbReference>
<dbReference type="PROSITE" id="PS00107">
    <property type="entry name" value="PROTEIN_KINASE_ATP"/>
    <property type="match status" value="1"/>
</dbReference>
<dbReference type="EMBL" id="AMQM01005376">
    <property type="status" value="NOT_ANNOTATED_CDS"/>
    <property type="molecule type" value="Genomic_DNA"/>
</dbReference>
<reference evidence="12" key="3">
    <citation type="submission" date="2015-06" db="UniProtKB">
        <authorList>
            <consortium name="EnsemblMetazoa"/>
        </authorList>
    </citation>
    <scope>IDENTIFICATION</scope>
</reference>
<keyword evidence="13" id="KW-1185">Reference proteome</keyword>
<keyword evidence="2" id="KW-0808">Transferase</keyword>
<dbReference type="PANTHER" id="PTHR45646">
    <property type="entry name" value="SERINE/THREONINE-PROTEIN KINASE DOA-RELATED"/>
    <property type="match status" value="1"/>
</dbReference>
<dbReference type="InterPro" id="IPR011009">
    <property type="entry name" value="Kinase-like_dom_sf"/>
</dbReference>
<proteinExistence type="inferred from homology"/>
<dbReference type="InterPro" id="IPR051175">
    <property type="entry name" value="CLK_kinases"/>
</dbReference>
<dbReference type="CDD" id="cd14134">
    <property type="entry name" value="PKc_CLK"/>
    <property type="match status" value="1"/>
</dbReference>
<organism evidence="12 13">
    <name type="scientific">Helobdella robusta</name>
    <name type="common">Californian leech</name>
    <dbReference type="NCBI Taxonomy" id="6412"/>
    <lineage>
        <taxon>Eukaryota</taxon>
        <taxon>Metazoa</taxon>
        <taxon>Spiralia</taxon>
        <taxon>Lophotrochozoa</taxon>
        <taxon>Annelida</taxon>
        <taxon>Clitellata</taxon>
        <taxon>Hirudinea</taxon>
        <taxon>Rhynchobdellida</taxon>
        <taxon>Glossiphoniidae</taxon>
        <taxon>Helobdella</taxon>
    </lineage>
</organism>
<evidence type="ECO:0000256" key="9">
    <source>
        <dbReference type="SAM" id="MobiDB-lite"/>
    </source>
</evidence>
<dbReference type="PANTHER" id="PTHR45646:SF11">
    <property type="entry name" value="SERINE_THREONINE-PROTEIN KINASE DOA"/>
    <property type="match status" value="1"/>
</dbReference>
<dbReference type="CTD" id="20194479"/>
<evidence type="ECO:0000313" key="12">
    <source>
        <dbReference type="EnsemblMetazoa" id="HelroP101038"/>
    </source>
</evidence>
<evidence type="ECO:0000313" key="11">
    <source>
        <dbReference type="EMBL" id="ESO00638.1"/>
    </source>
</evidence>
<dbReference type="EMBL" id="KB096900">
    <property type="protein sequence ID" value="ESO00638.1"/>
    <property type="molecule type" value="Genomic_DNA"/>
</dbReference>
<feature type="region of interest" description="Disordered" evidence="9">
    <location>
        <begin position="1"/>
        <end position="124"/>
    </location>
</feature>
<dbReference type="SMART" id="SM00220">
    <property type="entry name" value="S_TKc"/>
    <property type="match status" value="1"/>
</dbReference>
<name>T1ED27_HELRO</name>
<gene>
    <name evidence="12" type="primary">20194479</name>
    <name evidence="11" type="ORF">HELRODRAFT_101038</name>
</gene>
<dbReference type="Gene3D" id="1.10.510.10">
    <property type="entry name" value="Transferase(Phosphotransferase) domain 1"/>
    <property type="match status" value="1"/>
</dbReference>
<keyword evidence="5 7" id="KW-0067">ATP-binding</keyword>
<sequence>MGDYSNHYRGKRKYSYDDGERQTEDDYHYHENKAKCSKTSRRDVAHNNGYNGLGDYRRHSSASPSSASSASPISSDSRCRSREYTEKDRKRHRKCRSRRHSRHTSRSSRTNSTWKHRHSHQKRKVIKNDEEGHLVYKEGELLNNRYKMIETLGQGTFGQVVKCKDLKRDTKVAVKVIRNIAKYKEAAKTEIEILDHIHRTTSHGRLLCVRMLDWFDYYGHMCIVFELLGQSVFDFLKKNHYYPYPIEHVQQIAYQLNRGVKFLHDHNLAHTDLKPENILFVDSTSEHYKSRTIRKKDREIRRVLCTDIQIIDFGSATNDDEHHSKIVSTRHYRAPEVVLELGWSHPCDVWSIGCILFELYTGHTMFQTHDNLEHLAMMERILGPIPSSMIKRSPKSKYFRNGELAWDPDSEDGLAVRQQCKPLKRYMRSSSELHYQLFDLIRKMLVYDPKDRITLNEALHHSFFT</sequence>
<keyword evidence="4" id="KW-0418">Kinase</keyword>
<dbReference type="GeneID" id="20194479"/>
<dbReference type="Gene3D" id="3.30.200.20">
    <property type="entry name" value="Phosphorylase Kinase, domain 1"/>
    <property type="match status" value="1"/>
</dbReference>
<comment type="similarity">
    <text evidence="6">Belongs to the protein kinase superfamily. CMGC Ser/Thr protein kinase family. Lammer subfamily.</text>
</comment>
<evidence type="ECO:0000256" key="8">
    <source>
        <dbReference type="RuleBase" id="RU000304"/>
    </source>
</evidence>
<dbReference type="RefSeq" id="XP_009021275.1">
    <property type="nucleotide sequence ID" value="XM_009023027.1"/>
</dbReference>
<dbReference type="OrthoDB" id="283111at2759"/>
<evidence type="ECO:0000256" key="2">
    <source>
        <dbReference type="ARBA" id="ARBA00022679"/>
    </source>
</evidence>
<evidence type="ECO:0000259" key="10">
    <source>
        <dbReference type="PROSITE" id="PS50011"/>
    </source>
</evidence>
<dbReference type="GO" id="GO:0004674">
    <property type="term" value="F:protein serine/threonine kinase activity"/>
    <property type="evidence" value="ECO:0000318"/>
    <property type="project" value="GO_Central"/>
</dbReference>
<dbReference type="HOGENOM" id="CLU_000288_5_16_1"/>
<feature type="compositionally biased region" description="Basic and acidic residues" evidence="9">
    <location>
        <begin position="14"/>
        <end position="45"/>
    </location>
</feature>
<dbReference type="Pfam" id="PF00069">
    <property type="entry name" value="Pkinase"/>
    <property type="match status" value="1"/>
</dbReference>
<dbReference type="KEGG" id="hro:HELRODRAFT_101038"/>
<feature type="compositionally biased region" description="Basic residues" evidence="9">
    <location>
        <begin position="89"/>
        <end position="106"/>
    </location>
</feature>
<accession>T1ED27</accession>
<dbReference type="GO" id="GO:0005634">
    <property type="term" value="C:nucleus"/>
    <property type="evidence" value="ECO:0000318"/>
    <property type="project" value="GO_Central"/>
</dbReference>
<evidence type="ECO:0000256" key="5">
    <source>
        <dbReference type="ARBA" id="ARBA00022840"/>
    </source>
</evidence>
<dbReference type="OMA" id="GSHREHY"/>
<keyword evidence="1 8" id="KW-0723">Serine/threonine-protein kinase</keyword>
<feature type="domain" description="Protein kinase" evidence="10">
    <location>
        <begin position="146"/>
        <end position="464"/>
    </location>
</feature>
<evidence type="ECO:0000256" key="1">
    <source>
        <dbReference type="ARBA" id="ARBA00022527"/>
    </source>
</evidence>
<dbReference type="SUPFAM" id="SSF56112">
    <property type="entry name" value="Protein kinase-like (PK-like)"/>
    <property type="match status" value="1"/>
</dbReference>
<evidence type="ECO:0000256" key="7">
    <source>
        <dbReference type="PROSITE-ProRule" id="PRU10141"/>
    </source>
</evidence>
<protein>
    <recommendedName>
        <fullName evidence="10">Protein kinase domain-containing protein</fullName>
    </recommendedName>
</protein>
<feature type="binding site" evidence="7">
    <location>
        <position position="175"/>
    </location>
    <ligand>
        <name>ATP</name>
        <dbReference type="ChEBI" id="CHEBI:30616"/>
    </ligand>
</feature>
<dbReference type="InterPro" id="IPR017441">
    <property type="entry name" value="Protein_kinase_ATP_BS"/>
</dbReference>
<evidence type="ECO:0000256" key="3">
    <source>
        <dbReference type="ARBA" id="ARBA00022741"/>
    </source>
</evidence>
<evidence type="ECO:0000256" key="4">
    <source>
        <dbReference type="ARBA" id="ARBA00022777"/>
    </source>
</evidence>
<evidence type="ECO:0000313" key="13">
    <source>
        <dbReference type="Proteomes" id="UP000015101"/>
    </source>
</evidence>
<dbReference type="GO" id="GO:0043484">
    <property type="term" value="P:regulation of RNA splicing"/>
    <property type="evidence" value="ECO:0000318"/>
    <property type="project" value="GO_Central"/>
</dbReference>
<dbReference type="InterPro" id="IPR000719">
    <property type="entry name" value="Prot_kinase_dom"/>
</dbReference>
<feature type="compositionally biased region" description="Basic and acidic residues" evidence="9">
    <location>
        <begin position="77"/>
        <end position="88"/>
    </location>
</feature>
<dbReference type="GO" id="GO:0005524">
    <property type="term" value="F:ATP binding"/>
    <property type="evidence" value="ECO:0007669"/>
    <property type="project" value="UniProtKB-UniRule"/>
</dbReference>
<dbReference type="Proteomes" id="UP000015101">
    <property type="component" value="Unassembled WGS sequence"/>
</dbReference>
<dbReference type="AlphaFoldDB" id="T1ED27"/>
<dbReference type="InterPro" id="IPR008271">
    <property type="entry name" value="Ser/Thr_kinase_AS"/>
</dbReference>
<dbReference type="PROSITE" id="PS50011">
    <property type="entry name" value="PROTEIN_KINASE_DOM"/>
    <property type="match status" value="1"/>
</dbReference>
<reference evidence="11 13" key="2">
    <citation type="journal article" date="2013" name="Nature">
        <title>Insights into bilaterian evolution from three spiralian genomes.</title>
        <authorList>
            <person name="Simakov O."/>
            <person name="Marletaz F."/>
            <person name="Cho S.J."/>
            <person name="Edsinger-Gonzales E."/>
            <person name="Havlak P."/>
            <person name="Hellsten U."/>
            <person name="Kuo D.H."/>
            <person name="Larsson T."/>
            <person name="Lv J."/>
            <person name="Arendt D."/>
            <person name="Savage R."/>
            <person name="Osoegawa K."/>
            <person name="de Jong P."/>
            <person name="Grimwood J."/>
            <person name="Chapman J.A."/>
            <person name="Shapiro H."/>
            <person name="Aerts A."/>
            <person name="Otillar R.P."/>
            <person name="Terry A.Y."/>
            <person name="Boore J.L."/>
            <person name="Grigoriev I.V."/>
            <person name="Lindberg D.R."/>
            <person name="Seaver E.C."/>
            <person name="Weisblat D.A."/>
            <person name="Putnam N.H."/>
            <person name="Rokhsar D.S."/>
        </authorList>
    </citation>
    <scope>NUCLEOTIDE SEQUENCE</scope>
</reference>
<evidence type="ECO:0000256" key="6">
    <source>
        <dbReference type="ARBA" id="ARBA00037966"/>
    </source>
</evidence>
<keyword evidence="3 7" id="KW-0547">Nucleotide-binding</keyword>
<dbReference type="PROSITE" id="PS00108">
    <property type="entry name" value="PROTEIN_KINASE_ST"/>
    <property type="match status" value="1"/>
</dbReference>
<reference evidence="13" key="1">
    <citation type="submission" date="2012-12" db="EMBL/GenBank/DDBJ databases">
        <authorList>
            <person name="Hellsten U."/>
            <person name="Grimwood J."/>
            <person name="Chapman J.A."/>
            <person name="Shapiro H."/>
            <person name="Aerts A."/>
            <person name="Otillar R.P."/>
            <person name="Terry A.Y."/>
            <person name="Boore J.L."/>
            <person name="Simakov O."/>
            <person name="Marletaz F."/>
            <person name="Cho S.-J."/>
            <person name="Edsinger-Gonzales E."/>
            <person name="Havlak P."/>
            <person name="Kuo D.-H."/>
            <person name="Larsson T."/>
            <person name="Lv J."/>
            <person name="Arendt D."/>
            <person name="Savage R."/>
            <person name="Osoegawa K."/>
            <person name="de Jong P."/>
            <person name="Lindberg D.R."/>
            <person name="Seaver E.C."/>
            <person name="Weisblat D.A."/>
            <person name="Putnam N.H."/>
            <person name="Grigoriev I.V."/>
            <person name="Rokhsar D.S."/>
        </authorList>
    </citation>
    <scope>NUCLEOTIDE SEQUENCE</scope>
</reference>
<dbReference type="InParanoid" id="T1ED27"/>
<dbReference type="eggNOG" id="KOG0671">
    <property type="taxonomic scope" value="Eukaryota"/>
</dbReference>